<gene>
    <name evidence="2" type="ORF">F1D05_00900</name>
</gene>
<dbReference type="EMBL" id="CP043661">
    <property type="protein sequence ID" value="QNE16718.1"/>
    <property type="molecule type" value="Genomic_DNA"/>
</dbReference>
<protein>
    <submittedName>
        <fullName evidence="2">Uncharacterized protein</fullName>
    </submittedName>
</protein>
<keyword evidence="3" id="KW-1185">Reference proteome</keyword>
<dbReference type="KEGG" id="kqi:F1D05_00900"/>
<evidence type="ECO:0000256" key="1">
    <source>
        <dbReference type="SAM" id="MobiDB-lite"/>
    </source>
</evidence>
<feature type="compositionally biased region" description="Basic residues" evidence="1">
    <location>
        <begin position="58"/>
        <end position="67"/>
    </location>
</feature>
<name>A0A7G6WRV3_9ACTN</name>
<feature type="region of interest" description="Disordered" evidence="1">
    <location>
        <begin position="41"/>
        <end position="67"/>
    </location>
</feature>
<reference evidence="3" key="1">
    <citation type="submission" date="2019-09" db="EMBL/GenBank/DDBJ databases">
        <title>Antimicrobial potential of Antarctic Bacteria.</title>
        <authorList>
            <person name="Benaud N."/>
            <person name="Edwards R.J."/>
            <person name="Ferrari B.C."/>
        </authorList>
    </citation>
    <scope>NUCLEOTIDE SEQUENCE [LARGE SCALE GENOMIC DNA]</scope>
    <source>
        <strain evidence="3">SPB151</strain>
    </source>
</reference>
<dbReference type="PROSITE" id="PS51318">
    <property type="entry name" value="TAT"/>
    <property type="match status" value="1"/>
</dbReference>
<dbReference type="Gene3D" id="3.20.20.80">
    <property type="entry name" value="Glycosidases"/>
    <property type="match status" value="2"/>
</dbReference>
<sequence length="531" mass="57978">MSNQSDAPKPSSGVGRRSFLAATAATAGGAALTTTGLQPAAAAPAPSFIGPQDLGRPARSRNRAAPRRQTRIGIGYETWFDAVGWGRPEAVPILGTYSSQDRDVIRQHAEWITYTGIDHILIDWSNNLGGNWTSGTAEKIMAGTDTLLEVYAAMPQDARPDVTLLLGLDDGKAGTPNFATQIERIKTKYLANPAYRKMFLLHDGKPLVSVYTGARTTNPPTWSDPALTVRWMGAFREIVLNPGGQWSWIDRVAYANGVETPIADFATDGLEGWVATGEWAVSKIKTHQALRVDIEVTAATSKPADGGEQRVGTLTSPPFTITQRTIAFNAIGFDMDSGADLPNLNGRNVYLLRDAATNEILRHTTPPGDEDRFYVRQWNVADLVGRKVVFQAVNNSTSGGLTGWMGFSNPVQQRPEQMTTVVANAGNQAPGAYLNWDAHNRNSGAYLVEMMTAAYEYEPEILMVQQWNEFGRPDQYSVAGSNDIEPTKVTRLAGAKSDGWGFYYLKLVRDLVDQYRAGKPFPAVTLDTRYP</sequence>
<accession>A0A7G6WRV3</accession>
<organism evidence="2 3">
    <name type="scientific">Kribbella qitaiheensis</name>
    <dbReference type="NCBI Taxonomy" id="1544730"/>
    <lineage>
        <taxon>Bacteria</taxon>
        <taxon>Bacillati</taxon>
        <taxon>Actinomycetota</taxon>
        <taxon>Actinomycetes</taxon>
        <taxon>Propionibacteriales</taxon>
        <taxon>Kribbellaceae</taxon>
        <taxon>Kribbella</taxon>
    </lineage>
</organism>
<dbReference type="Proteomes" id="UP000515563">
    <property type="component" value="Chromosome"/>
</dbReference>
<reference evidence="2 3" key="2">
    <citation type="journal article" date="2020" name="Microbiol. Resour. Announc.">
        <title>Antarctic desert soil bacteria exhibit high novel natural product potential, evaluated through long-read genome sequencing and comparative genomics.</title>
        <authorList>
            <person name="Benaud N."/>
            <person name="Edwards R.J."/>
            <person name="Amos T.G."/>
            <person name="D'Agostino P.M."/>
            <person name="Gutierrez-Chavez C."/>
            <person name="Montgomery K."/>
            <person name="Nicetic I."/>
            <person name="Ferrari B.C."/>
        </authorList>
    </citation>
    <scope>NUCLEOTIDE SEQUENCE [LARGE SCALE GENOMIC DNA]</scope>
    <source>
        <strain evidence="2 3">SPB151</strain>
    </source>
</reference>
<dbReference type="AlphaFoldDB" id="A0A7G6WRV3"/>
<dbReference type="RefSeq" id="WP_185445349.1">
    <property type="nucleotide sequence ID" value="NZ_CP043661.1"/>
</dbReference>
<dbReference type="InterPro" id="IPR006311">
    <property type="entry name" value="TAT_signal"/>
</dbReference>
<evidence type="ECO:0000313" key="3">
    <source>
        <dbReference type="Proteomes" id="UP000515563"/>
    </source>
</evidence>
<proteinExistence type="predicted"/>
<evidence type="ECO:0000313" key="2">
    <source>
        <dbReference type="EMBL" id="QNE16718.1"/>
    </source>
</evidence>